<accession>A0ABY5T0J9</accession>
<dbReference type="Gene3D" id="3.10.129.10">
    <property type="entry name" value="Hotdog Thioesterase"/>
    <property type="match status" value="1"/>
</dbReference>
<organism evidence="2 3">
    <name type="scientific">Qipengyuania spongiae</name>
    <dbReference type="NCBI Taxonomy" id="2909673"/>
    <lineage>
        <taxon>Bacteria</taxon>
        <taxon>Pseudomonadati</taxon>
        <taxon>Pseudomonadota</taxon>
        <taxon>Alphaproteobacteria</taxon>
        <taxon>Sphingomonadales</taxon>
        <taxon>Erythrobacteraceae</taxon>
        <taxon>Qipengyuania</taxon>
    </lineage>
</organism>
<evidence type="ECO:0000313" key="2">
    <source>
        <dbReference type="EMBL" id="UVI38449.1"/>
    </source>
</evidence>
<protein>
    <submittedName>
        <fullName evidence="2">PaaI family thioesterase</fullName>
    </submittedName>
</protein>
<sequence length="137" mass="14743">MSDTPDIRVLTPYARSLGISVDRWEDRVPVVRVAFSEAVLGRPGALHGGAISGLLETAGYGALRARLAQDGREAGMKPINITVQFLRSGKEKPSFASARIVKLGRRTANISVEAWQDDRTKPIASAVMNVMITEPAA</sequence>
<name>A0ABY5T0J9_9SPHN</name>
<dbReference type="InterPro" id="IPR049449">
    <property type="entry name" value="TesB_ACOT8-like_N"/>
</dbReference>
<reference evidence="2" key="1">
    <citation type="submission" date="2022-02" db="EMBL/GenBank/DDBJ databases">
        <title>Qipengyuania spongiae sp. nov., isolated from marine sponge.</title>
        <authorList>
            <person name="Li Z."/>
            <person name="Zhang M."/>
        </authorList>
    </citation>
    <scope>NUCLEOTIDE SEQUENCE</scope>
    <source>
        <strain evidence="2">PHS-Z21</strain>
    </source>
</reference>
<dbReference type="RefSeq" id="WP_265557616.1">
    <property type="nucleotide sequence ID" value="NZ_CP092471.1"/>
</dbReference>
<feature type="domain" description="Acyl-CoA thioesterase-like N-terminal HotDog" evidence="1">
    <location>
        <begin position="44"/>
        <end position="128"/>
    </location>
</feature>
<dbReference type="Proteomes" id="UP001065265">
    <property type="component" value="Chromosome"/>
</dbReference>
<dbReference type="NCBIfam" id="TIGR00369">
    <property type="entry name" value="unchar_dom_1"/>
    <property type="match status" value="1"/>
</dbReference>
<keyword evidence="3" id="KW-1185">Reference proteome</keyword>
<dbReference type="InterPro" id="IPR029069">
    <property type="entry name" value="HotDog_dom_sf"/>
</dbReference>
<dbReference type="SUPFAM" id="SSF54637">
    <property type="entry name" value="Thioesterase/thiol ester dehydrase-isomerase"/>
    <property type="match status" value="1"/>
</dbReference>
<dbReference type="CDD" id="cd03443">
    <property type="entry name" value="PaaI_thioesterase"/>
    <property type="match status" value="1"/>
</dbReference>
<dbReference type="InterPro" id="IPR003736">
    <property type="entry name" value="PAAI_dom"/>
</dbReference>
<dbReference type="EMBL" id="CP092471">
    <property type="protein sequence ID" value="UVI38449.1"/>
    <property type="molecule type" value="Genomic_DNA"/>
</dbReference>
<evidence type="ECO:0000313" key="3">
    <source>
        <dbReference type="Proteomes" id="UP001065265"/>
    </source>
</evidence>
<gene>
    <name evidence="2" type="ORF">L1F33_09270</name>
</gene>
<proteinExistence type="predicted"/>
<dbReference type="Pfam" id="PF13622">
    <property type="entry name" value="4HBT_3"/>
    <property type="match status" value="1"/>
</dbReference>
<evidence type="ECO:0000259" key="1">
    <source>
        <dbReference type="Pfam" id="PF13622"/>
    </source>
</evidence>